<evidence type="ECO:0000259" key="4">
    <source>
        <dbReference type="Pfam" id="PF18120"/>
    </source>
</evidence>
<evidence type="ECO:0000313" key="6">
    <source>
        <dbReference type="Proteomes" id="UP001323798"/>
    </source>
</evidence>
<gene>
    <name evidence="5" type="ORF">SM116_17795</name>
</gene>
<proteinExistence type="predicted"/>
<dbReference type="InterPro" id="IPR017853">
    <property type="entry name" value="GH"/>
</dbReference>
<evidence type="ECO:0000313" key="5">
    <source>
        <dbReference type="EMBL" id="WPR89587.1"/>
    </source>
</evidence>
<dbReference type="Pfam" id="PF02449">
    <property type="entry name" value="Glyco_hydro_42"/>
    <property type="match status" value="1"/>
</dbReference>
<dbReference type="SUPFAM" id="SSF51445">
    <property type="entry name" value="(Trans)glycosidases"/>
    <property type="match status" value="1"/>
</dbReference>
<sequence>MTTPRWRIADTQLLFDDRPVLLLGGQLHNSTSSSIGGIAEGLRHVRELGGNTVVAPVCWDLTEPVEGEFDFSLVEALLTQADANDLRLVLLWFGAYKNAGSTYAPRWVRADTQRFPRARTSGQIRPAFTYEGQTPSPVLSVFSPELREADARAFEALMSFVAGNELRDRVAMVQIENEIGLLADSRDRSELAAAAWGADVPEAFLAFLDTAPASIAAGLWREAGAPRSGSWSELLGDGWEADEVFMAWAFASYVEALAVRGAAVWPVPFYVNAWLGPQPGQDRAGRYPSGGPASRVLDVWRAAAPSLATRSPDIYIDDAAGVMDAYVADGSPLFVPECRLRAGDAVLSIARGALGWSAFGIDDARAGGQVSQLLEQLTQLEELVTTAQRDGRLAGVVLEPAADYAEVDLGGYRLVGRGTRALFGRMLLDVGVAELPATPELPAETMDGARITSAHDTRPLALVVAEDSDAFLVIGEGLTIDFFHDDGTVEIDSVVAGRFEAGEWMPRAVLNGDERLVVLPTDGIGVVRIRVLRL</sequence>
<keyword evidence="6" id="KW-1185">Reference proteome</keyword>
<dbReference type="Gene3D" id="2.60.220.20">
    <property type="entry name" value="putative beta-Galactosidase from caulobacter crescentus"/>
    <property type="match status" value="1"/>
</dbReference>
<evidence type="ECO:0000259" key="3">
    <source>
        <dbReference type="Pfam" id="PF02449"/>
    </source>
</evidence>
<feature type="domain" description="DUF5597" evidence="4">
    <location>
        <begin position="372"/>
        <end position="515"/>
    </location>
</feature>
<dbReference type="Pfam" id="PF18120">
    <property type="entry name" value="DUF5597"/>
    <property type="match status" value="1"/>
</dbReference>
<protein>
    <submittedName>
        <fullName evidence="5">DUF5597 domain-containing protein</fullName>
    </submittedName>
</protein>
<name>A0ABZ0SQT4_9MICO</name>
<organism evidence="5 6">
    <name type="scientific">Microbacterium rhizosphaerae</name>
    <dbReference type="NCBI Taxonomy" id="1678237"/>
    <lineage>
        <taxon>Bacteria</taxon>
        <taxon>Bacillati</taxon>
        <taxon>Actinomycetota</taxon>
        <taxon>Actinomycetes</taxon>
        <taxon>Micrococcales</taxon>
        <taxon>Microbacteriaceae</taxon>
        <taxon>Microbacterium</taxon>
    </lineage>
</organism>
<accession>A0ABZ0SQT4</accession>
<evidence type="ECO:0000256" key="2">
    <source>
        <dbReference type="ARBA" id="ARBA00023295"/>
    </source>
</evidence>
<dbReference type="InterPro" id="IPR013529">
    <property type="entry name" value="Glyco_hydro_42_N"/>
</dbReference>
<reference evidence="5 6" key="1">
    <citation type="submission" date="2023-11" db="EMBL/GenBank/DDBJ databases">
        <title>Genome sequence of Microbacterium rhizosphaerae KACC 19337.</title>
        <authorList>
            <person name="Choi H."/>
            <person name="Kim S."/>
            <person name="Kim Y."/>
            <person name="Kwon S.-W."/>
            <person name="Heo J."/>
        </authorList>
    </citation>
    <scope>NUCLEOTIDE SEQUENCE [LARGE SCALE GENOMIC DNA]</scope>
    <source>
        <strain evidence="5 6">KACC 19337</strain>
    </source>
</reference>
<keyword evidence="2" id="KW-0326">Glycosidase</keyword>
<dbReference type="InterPro" id="IPR040719">
    <property type="entry name" value="DUF5597"/>
</dbReference>
<dbReference type="EMBL" id="CP139368">
    <property type="protein sequence ID" value="WPR89587.1"/>
    <property type="molecule type" value="Genomic_DNA"/>
</dbReference>
<evidence type="ECO:0000256" key="1">
    <source>
        <dbReference type="ARBA" id="ARBA00022801"/>
    </source>
</evidence>
<keyword evidence="1" id="KW-0378">Hydrolase</keyword>
<dbReference type="Proteomes" id="UP001323798">
    <property type="component" value="Chromosome"/>
</dbReference>
<dbReference type="RefSeq" id="WP_320942301.1">
    <property type="nucleotide sequence ID" value="NZ_BAABEU010000003.1"/>
</dbReference>
<feature type="domain" description="Glycoside hydrolase family 42 N-terminal" evidence="3">
    <location>
        <begin position="40"/>
        <end position="196"/>
    </location>
</feature>
<dbReference type="Gene3D" id="3.20.20.80">
    <property type="entry name" value="Glycosidases"/>
    <property type="match status" value="1"/>
</dbReference>